<accession>A0ACB6RHH7</accession>
<evidence type="ECO:0000313" key="2">
    <source>
        <dbReference type="Proteomes" id="UP000799755"/>
    </source>
</evidence>
<evidence type="ECO:0000313" key="1">
    <source>
        <dbReference type="EMBL" id="KAF2478223.1"/>
    </source>
</evidence>
<gene>
    <name evidence="1" type="ORF">BDR25DRAFT_348476</name>
</gene>
<proteinExistence type="predicted"/>
<sequence length="436" mass="50064">MSSGLCQKFNIAEYILRNKYLSLWETGQVRITRNHYGTLFEAFNLPDQVDHAAHQLATSKRAVQRNMRCIWLLQNTSTEHLWTCAESVNAIPRERLVVDFVWKRRANRDRFDRLRIMTLEIAFFWLLFSRLSYMEIIAGAYACCRLHRESHVTSVFHSIISHNTEYNQGEYIPALNFHVILHVRKDGAVSGTFSALEGLRFSELRAPQLSQKKKNIFSNDESPNLEFLAKITSKISGNSHGIRLSISGTWAAKFNWLWYFKYLSMATSTPGIDSSNCSGQHLAPTQDSTTCLESTLVGTSFRKCRASHTMTSFWIDQSHLTSYAHGSNLSASLQLSDCNQLVILFVKQNGARKLSMDFSGPFPNRKSTPSHLNNKHLDSDQCARSLIQYLNPTQFSRLRYPKRKAAKICRFLFWVNGLAYIFCIAHPENLLFHRTE</sequence>
<protein>
    <submittedName>
        <fullName evidence="1">Uncharacterized protein</fullName>
    </submittedName>
</protein>
<name>A0ACB6RHH7_9PLEO</name>
<comment type="caution">
    <text evidence="1">The sequence shown here is derived from an EMBL/GenBank/DDBJ whole genome shotgun (WGS) entry which is preliminary data.</text>
</comment>
<organism evidence="1 2">
    <name type="scientific">Lindgomyces ingoldianus</name>
    <dbReference type="NCBI Taxonomy" id="673940"/>
    <lineage>
        <taxon>Eukaryota</taxon>
        <taxon>Fungi</taxon>
        <taxon>Dikarya</taxon>
        <taxon>Ascomycota</taxon>
        <taxon>Pezizomycotina</taxon>
        <taxon>Dothideomycetes</taxon>
        <taxon>Pleosporomycetidae</taxon>
        <taxon>Pleosporales</taxon>
        <taxon>Lindgomycetaceae</taxon>
        <taxon>Lindgomyces</taxon>
    </lineage>
</organism>
<dbReference type="EMBL" id="MU003492">
    <property type="protein sequence ID" value="KAF2478223.1"/>
    <property type="molecule type" value="Genomic_DNA"/>
</dbReference>
<keyword evidence="2" id="KW-1185">Reference proteome</keyword>
<dbReference type="Proteomes" id="UP000799755">
    <property type="component" value="Unassembled WGS sequence"/>
</dbReference>
<reference evidence="1" key="1">
    <citation type="journal article" date="2020" name="Stud. Mycol.">
        <title>101 Dothideomycetes genomes: a test case for predicting lifestyles and emergence of pathogens.</title>
        <authorList>
            <person name="Haridas S."/>
            <person name="Albert R."/>
            <person name="Binder M."/>
            <person name="Bloem J."/>
            <person name="Labutti K."/>
            <person name="Salamov A."/>
            <person name="Andreopoulos B."/>
            <person name="Baker S."/>
            <person name="Barry K."/>
            <person name="Bills G."/>
            <person name="Bluhm B."/>
            <person name="Cannon C."/>
            <person name="Castanera R."/>
            <person name="Culley D."/>
            <person name="Daum C."/>
            <person name="Ezra D."/>
            <person name="Gonzalez J."/>
            <person name="Henrissat B."/>
            <person name="Kuo A."/>
            <person name="Liang C."/>
            <person name="Lipzen A."/>
            <person name="Lutzoni F."/>
            <person name="Magnuson J."/>
            <person name="Mondo S."/>
            <person name="Nolan M."/>
            <person name="Ohm R."/>
            <person name="Pangilinan J."/>
            <person name="Park H.-J."/>
            <person name="Ramirez L."/>
            <person name="Alfaro M."/>
            <person name="Sun H."/>
            <person name="Tritt A."/>
            <person name="Yoshinaga Y."/>
            <person name="Zwiers L.-H."/>
            <person name="Turgeon B."/>
            <person name="Goodwin S."/>
            <person name="Spatafora J."/>
            <person name="Crous P."/>
            <person name="Grigoriev I."/>
        </authorList>
    </citation>
    <scope>NUCLEOTIDE SEQUENCE</scope>
    <source>
        <strain evidence="1">ATCC 200398</strain>
    </source>
</reference>